<evidence type="ECO:0000313" key="1">
    <source>
        <dbReference type="EMBL" id="DAD33814.1"/>
    </source>
</evidence>
<sequence length="32" mass="3637">MPRVCSAMVCQFHFKSDLLGHRLVSESTDARD</sequence>
<comment type="caution">
    <text evidence="1">The sequence shown here is derived from an EMBL/GenBank/DDBJ whole genome shotgun (WGS) entry which is preliminary data.</text>
</comment>
<dbReference type="AlphaFoldDB" id="A0A822YHZ5"/>
<organism evidence="1 2">
    <name type="scientific">Nelumbo nucifera</name>
    <name type="common">Sacred lotus</name>
    <dbReference type="NCBI Taxonomy" id="4432"/>
    <lineage>
        <taxon>Eukaryota</taxon>
        <taxon>Viridiplantae</taxon>
        <taxon>Streptophyta</taxon>
        <taxon>Embryophyta</taxon>
        <taxon>Tracheophyta</taxon>
        <taxon>Spermatophyta</taxon>
        <taxon>Magnoliopsida</taxon>
        <taxon>Proteales</taxon>
        <taxon>Nelumbonaceae</taxon>
        <taxon>Nelumbo</taxon>
    </lineage>
</organism>
<gene>
    <name evidence="1" type="ORF">HUJ06_012665</name>
</gene>
<protein>
    <submittedName>
        <fullName evidence="1">Uncharacterized protein</fullName>
    </submittedName>
</protein>
<name>A0A822YHZ5_NELNU</name>
<dbReference type="Proteomes" id="UP000607653">
    <property type="component" value="Unassembled WGS sequence"/>
</dbReference>
<proteinExistence type="predicted"/>
<dbReference type="EMBL" id="DUZY01000003">
    <property type="protein sequence ID" value="DAD33814.1"/>
    <property type="molecule type" value="Genomic_DNA"/>
</dbReference>
<evidence type="ECO:0000313" key="2">
    <source>
        <dbReference type="Proteomes" id="UP000607653"/>
    </source>
</evidence>
<keyword evidence="2" id="KW-1185">Reference proteome</keyword>
<reference evidence="1 2" key="1">
    <citation type="journal article" date="2020" name="Mol. Biol. Evol.">
        <title>Distinct Expression and Methylation Patterns for Genes with Different Fates following a Single Whole-Genome Duplication in Flowering Plants.</title>
        <authorList>
            <person name="Shi T."/>
            <person name="Rahmani R.S."/>
            <person name="Gugger P.F."/>
            <person name="Wang M."/>
            <person name="Li H."/>
            <person name="Zhang Y."/>
            <person name="Li Z."/>
            <person name="Wang Q."/>
            <person name="Van de Peer Y."/>
            <person name="Marchal K."/>
            <person name="Chen J."/>
        </authorList>
    </citation>
    <scope>NUCLEOTIDE SEQUENCE [LARGE SCALE GENOMIC DNA]</scope>
    <source>
        <tissue evidence="1">Leaf</tissue>
    </source>
</reference>
<accession>A0A822YHZ5</accession>